<dbReference type="GO" id="GO:0031267">
    <property type="term" value="F:small GTPase binding"/>
    <property type="evidence" value="ECO:0007669"/>
    <property type="project" value="InterPro"/>
</dbReference>
<dbReference type="Pfam" id="PF06367">
    <property type="entry name" value="Drf_FH3"/>
    <property type="match status" value="1"/>
</dbReference>
<feature type="compositionally biased region" description="Pro residues" evidence="4">
    <location>
        <begin position="1304"/>
        <end position="1316"/>
    </location>
</feature>
<dbReference type="FunFam" id="1.20.58.2220:FF:000006">
    <property type="entry name" value="Cytokinesis protein sepA"/>
    <property type="match status" value="1"/>
</dbReference>
<dbReference type="FunFam" id="1.25.10.10:FF:000898">
    <property type="entry name" value="Formin BNI1"/>
    <property type="match status" value="1"/>
</dbReference>
<comment type="similarity">
    <text evidence="2">Belongs to the formin homology family. BNI1 subfamily.</text>
</comment>
<dbReference type="InterPro" id="IPR011989">
    <property type="entry name" value="ARM-like"/>
</dbReference>
<dbReference type="GO" id="GO:0015629">
    <property type="term" value="C:actin cytoskeleton"/>
    <property type="evidence" value="ECO:0007669"/>
    <property type="project" value="UniProtKB-ARBA"/>
</dbReference>
<organism evidence="8 9">
    <name type="scientific">Lachancea quebecensis</name>
    <dbReference type="NCBI Taxonomy" id="1654605"/>
    <lineage>
        <taxon>Eukaryota</taxon>
        <taxon>Fungi</taxon>
        <taxon>Dikarya</taxon>
        <taxon>Ascomycota</taxon>
        <taxon>Saccharomycotina</taxon>
        <taxon>Saccharomycetes</taxon>
        <taxon>Saccharomycetales</taxon>
        <taxon>Saccharomycetaceae</taxon>
        <taxon>Lachancea</taxon>
    </lineage>
</organism>
<feature type="region of interest" description="Disordered" evidence="4">
    <location>
        <begin position="1842"/>
        <end position="1982"/>
    </location>
</feature>
<accession>A0A0P1KWA4</accession>
<dbReference type="EMBL" id="LN890572">
    <property type="protein sequence ID" value="CUS24327.1"/>
    <property type="molecule type" value="Genomic_DNA"/>
</dbReference>
<feature type="compositionally biased region" description="Pro residues" evidence="4">
    <location>
        <begin position="1217"/>
        <end position="1230"/>
    </location>
</feature>
<feature type="domain" description="GBD/FH3" evidence="6">
    <location>
        <begin position="170"/>
        <end position="679"/>
    </location>
</feature>
<feature type="compositionally biased region" description="Basic and acidic residues" evidence="4">
    <location>
        <begin position="882"/>
        <end position="901"/>
    </location>
</feature>
<dbReference type="SUPFAM" id="SSF101447">
    <property type="entry name" value="Formin homology 2 domain (FH2 domain)"/>
    <property type="match status" value="1"/>
</dbReference>
<feature type="compositionally biased region" description="Low complexity" evidence="4">
    <location>
        <begin position="233"/>
        <end position="253"/>
    </location>
</feature>
<feature type="coiled-coil region" evidence="3">
    <location>
        <begin position="819"/>
        <end position="870"/>
    </location>
</feature>
<feature type="region of interest" description="Disordered" evidence="4">
    <location>
        <begin position="1007"/>
        <end position="1049"/>
    </location>
</feature>
<dbReference type="GO" id="GO:0043332">
    <property type="term" value="C:mating projection tip"/>
    <property type="evidence" value="ECO:0007669"/>
    <property type="project" value="TreeGrafter"/>
</dbReference>
<feature type="region of interest" description="Disordered" evidence="4">
    <location>
        <begin position="1136"/>
        <end position="1344"/>
    </location>
</feature>
<evidence type="ECO:0000313" key="8">
    <source>
        <dbReference type="EMBL" id="CUS24327.1"/>
    </source>
</evidence>
<keyword evidence="9" id="KW-1185">Reference proteome</keyword>
<dbReference type="PROSITE" id="PS51231">
    <property type="entry name" value="DAD"/>
    <property type="match status" value="1"/>
</dbReference>
<feature type="region of interest" description="Disordered" evidence="4">
    <location>
        <begin position="962"/>
        <end position="985"/>
    </location>
</feature>
<dbReference type="SMART" id="SM01140">
    <property type="entry name" value="Drf_GBD"/>
    <property type="match status" value="1"/>
</dbReference>
<feature type="compositionally biased region" description="Low complexity" evidence="4">
    <location>
        <begin position="17"/>
        <end position="30"/>
    </location>
</feature>
<dbReference type="PANTHER" id="PTHR47102:SF2">
    <property type="entry name" value="PROTEIN BNI1"/>
    <property type="match status" value="1"/>
</dbReference>
<feature type="coiled-coil region" evidence="3">
    <location>
        <begin position="902"/>
        <end position="929"/>
    </location>
</feature>
<feature type="compositionally biased region" description="Polar residues" evidence="4">
    <location>
        <begin position="32"/>
        <end position="56"/>
    </location>
</feature>
<feature type="compositionally biased region" description="Polar residues" evidence="4">
    <location>
        <begin position="254"/>
        <end position="273"/>
    </location>
</feature>
<feature type="compositionally biased region" description="Polar residues" evidence="4">
    <location>
        <begin position="1"/>
        <end position="12"/>
    </location>
</feature>
<dbReference type="InterPro" id="IPR015425">
    <property type="entry name" value="FH2_Formin"/>
</dbReference>
<evidence type="ECO:0000259" key="6">
    <source>
        <dbReference type="PROSITE" id="PS51232"/>
    </source>
</evidence>
<dbReference type="InterPro" id="IPR010473">
    <property type="entry name" value="GTPase-bd"/>
</dbReference>
<dbReference type="SMART" id="SM01139">
    <property type="entry name" value="Drf_FH3"/>
    <property type="match status" value="1"/>
</dbReference>
<dbReference type="GO" id="GO:0000131">
    <property type="term" value="C:incipient cellular bud site"/>
    <property type="evidence" value="ECO:0007669"/>
    <property type="project" value="UniProtKB-ARBA"/>
</dbReference>
<proteinExistence type="inferred from homology"/>
<dbReference type="GO" id="GO:0005938">
    <property type="term" value="C:cell cortex"/>
    <property type="evidence" value="ECO:0007669"/>
    <property type="project" value="UniProtKB-ARBA"/>
</dbReference>
<feature type="region of interest" description="Disordered" evidence="4">
    <location>
        <begin position="1799"/>
        <end position="1822"/>
    </location>
</feature>
<feature type="compositionally biased region" description="Low complexity" evidence="4">
    <location>
        <begin position="1961"/>
        <end position="1972"/>
    </location>
</feature>
<dbReference type="GO" id="GO:0005522">
    <property type="term" value="F:profilin binding"/>
    <property type="evidence" value="ECO:0007669"/>
    <property type="project" value="UniProtKB-ARBA"/>
</dbReference>
<evidence type="ECO:0000256" key="2">
    <source>
        <dbReference type="ARBA" id="ARBA00037935"/>
    </source>
</evidence>
<dbReference type="GO" id="GO:1903475">
    <property type="term" value="P:mitotic actomyosin contractile ring assembly"/>
    <property type="evidence" value="ECO:0007669"/>
    <property type="project" value="UniProtKB-ARBA"/>
</dbReference>
<feature type="compositionally biased region" description="Polar residues" evidence="4">
    <location>
        <begin position="1850"/>
        <end position="1866"/>
    </location>
</feature>
<feature type="region of interest" description="Disordered" evidence="4">
    <location>
        <begin position="226"/>
        <end position="273"/>
    </location>
</feature>
<feature type="region of interest" description="Disordered" evidence="4">
    <location>
        <begin position="882"/>
        <end position="902"/>
    </location>
</feature>
<evidence type="ECO:0000313" key="9">
    <source>
        <dbReference type="Proteomes" id="UP000236544"/>
    </source>
</evidence>
<feature type="compositionally biased region" description="Basic and acidic residues" evidence="4">
    <location>
        <begin position="1882"/>
        <end position="1894"/>
    </location>
</feature>
<feature type="region of interest" description="Disordered" evidence="4">
    <location>
        <begin position="1760"/>
        <end position="1786"/>
    </location>
</feature>
<dbReference type="SUPFAM" id="SSF48371">
    <property type="entry name" value="ARM repeat"/>
    <property type="match status" value="1"/>
</dbReference>
<dbReference type="Gene3D" id="1.10.238.150">
    <property type="entry name" value="Formin, FH3 diaphanous domain"/>
    <property type="match status" value="1"/>
</dbReference>
<evidence type="ECO:0000259" key="7">
    <source>
        <dbReference type="PROSITE" id="PS51444"/>
    </source>
</evidence>
<dbReference type="Pfam" id="PF06371">
    <property type="entry name" value="Drf_GBD"/>
    <property type="match status" value="1"/>
</dbReference>
<feature type="compositionally biased region" description="Polar residues" evidence="4">
    <location>
        <begin position="1320"/>
        <end position="1337"/>
    </location>
</feature>
<dbReference type="InterPro" id="IPR016024">
    <property type="entry name" value="ARM-type_fold"/>
</dbReference>
<dbReference type="GO" id="GO:0071474">
    <property type="term" value="P:cellular hyperosmotic response"/>
    <property type="evidence" value="ECO:0007669"/>
    <property type="project" value="UniProtKB-ARBA"/>
</dbReference>
<dbReference type="PANTHER" id="PTHR47102">
    <property type="entry name" value="PROTEIN BNI1"/>
    <property type="match status" value="1"/>
</dbReference>
<dbReference type="GO" id="GO:0051016">
    <property type="term" value="P:barbed-end actin filament capping"/>
    <property type="evidence" value="ECO:0007669"/>
    <property type="project" value="UniProtKB-ARBA"/>
</dbReference>
<feature type="domain" description="FH2" evidence="7">
    <location>
        <begin position="1339"/>
        <end position="1757"/>
    </location>
</feature>
<dbReference type="GO" id="GO:0045010">
    <property type="term" value="P:actin nucleation"/>
    <property type="evidence" value="ECO:0007669"/>
    <property type="project" value="UniProtKB-ARBA"/>
</dbReference>
<dbReference type="Gene3D" id="1.25.10.10">
    <property type="entry name" value="Leucine-rich Repeat Variant"/>
    <property type="match status" value="1"/>
</dbReference>
<feature type="compositionally biased region" description="Basic residues" evidence="4">
    <location>
        <begin position="1812"/>
        <end position="1822"/>
    </location>
</feature>
<dbReference type="PROSITE" id="PS51444">
    <property type="entry name" value="FH2"/>
    <property type="match status" value="1"/>
</dbReference>
<dbReference type="InterPro" id="IPR010472">
    <property type="entry name" value="FH3_dom"/>
</dbReference>
<sequence>MNRSSNSKSSKAPHNRSASNSSGNGGIFSNLKRLTTGSGNTSASHNTQKLDISDISSPKKINLPDAGEFSHKPLTKQSTLNMASLSAYTDAAGAAGAHNRSASTASVSSPTKYSYSRRASQWSNNNSAVSGAKLSRQQTNQSLSSASIFSQGSFSNLSKFVGPDGTVRLERPRDPKEIEELFEEVLYKRNVYQSLPASAQRELNNYDLEKKWLMVRQDLQSEVKKFMNNKNPSKSSTVAGGSSSAVPDSPSASNFTSTTSPNGSFTGLSRPKISTSSANASEQFYSSNLGTSSTTTLSQDPSHLSPDYYVRKIICNDISAKRLNDLWVSLRTEQLDWVQGFLEAQGQVAIANVILKTCYRETPDNLLGDEVLDKEFAYFKCLKTSLNLREGADEAVMSNSARIIVSAIVEGLLSLRVATRRVASELLISLSQWSLPHGFNHVMNALDQESRFCDNVHLQARLMTQSASKDAKKGGSIAPTPEGDVDRVMRKFEQWMLVVEYTLDGRGKMGSLVGASDDFRTSGGENAIMEYAYLTLLLINHLCQTPVDVKQRTVLRARLKNAGLPRILNKMKLLNYEKVDEQLARFDDSTTDDFDALYSQEPTGEGVDMKDPVSMTQNLWNLCKGTDAEQHLTSLLQNLLISTGELGNKNKEDPTQRTKQLKLIDALVSNVSMASVDMQSSFNSAIQRLYDAMQTDEIARRAILENRDWVKRYEEIKADRDNLKEKLSNAEGGLVGQLQDEVRQRDHILEKSQRVNAQLQHELDESKKKLILAKHEHEVELRKTLTAMNSNSDSVHAKRGEKGSENPRPLRPERKLAIQKALQAKLEKTSKEINVESKRLGLSLEPNKRLKLLRSRMEDIENQARELEMTNFSDYQKVDIKEPEAPQEDDHKNVSESDEKAQQISALKLEELRKKLASLQQESNDVSKFNVEGRFHEMFSDQKSLALDRLKKLETDYKGFGINFDPDSPLGQALAGRSVSSDDKVRTLDPKEALNIVEEVSTILSGLDSSKSAGRSSETPLQTATSSESSEDEMDDKKDGNIEASSALPTSSFLESLSQKYGGNQNSLTNRHSFAGGEINYPGSGYHRKSFMNRVKRTGAVPYLGELSGKIGSNSHMEAGKVEGNVGIGIMVDKNPISQRSQESAVETTPFETSGENPALPHDLDKNTTNNKPRIIGENLASTITVEDQQTDDNKRASESPSANKGPRKKSNATSAPLPPPPPPPPPPPMELFAKNGAPVKMDNSDSATSDAKSVLAVPPPPPPPLPSMLAPGGSVPASKSGAPPPPPPPPPPPALLSQSSGNGPPPPPPPPPPPFGTSVLRNKTATPSPMLPQSPSLFDKYPRPSKKLKQLHWEKIDDAEDSIWRDAKAEKFADDLYEKGVLSRLEKAFAAREIKSLASRKKKDSDKLSFLSRDVSQQFGINLHMYSSLTVDEVVSKILRCERDFLSTPSVIEFLSKQEIVEVSNNLARNFAPYTIDWEGISSIEGAKPPEKDPAELQRADRIYLELFVNLQTYWSSRMRALKVTTTYEKDYSDLVHKLSMIDKATCSIQQSENLRNVLDVILAVGNFMNDSSKQAQGFRLATLQRLTFIKDDKNSMTFLNYVEKIIRETYPEFNDFLKELEPVVAAVKISIEQVAQDCREFSQSVINVERSVDIGNLSDPTKFHPSDRVLLKVLPILPEARKKGDLLMDEMKLTLLEFDNLMRLFGEDAMDKFARNSFFKKFADFLLEYKKAQAYNLKLEEEERAYERRKKLVEDQLKRARENESKNKNNATDAGDDSARNEDNEDRDVMDKLLEKLKNAGPAKSDPSSARKRAVARKRLLQGTSSSSTILDNFEIEDSDGKSLVYSPDNSSDTQLNEADTSPTPERRVRDSDTTPPASHDTESSDLTDRARNLLFELRGPETPGSKNSAQHQRLSKLRARRKNDSSNSGSENRLNFIGAVPTESSNEQHEPENLKSISGSTNSDNGDLSDSSDGEFLDA</sequence>
<dbReference type="GO" id="GO:0005935">
    <property type="term" value="C:cellular bud neck"/>
    <property type="evidence" value="ECO:0007669"/>
    <property type="project" value="UniProtKB-ARBA"/>
</dbReference>
<dbReference type="InterPro" id="IPR042201">
    <property type="entry name" value="FH2_Formin_sf"/>
</dbReference>
<feature type="compositionally biased region" description="Acidic residues" evidence="4">
    <location>
        <begin position="1973"/>
        <end position="1982"/>
    </location>
</feature>
<feature type="domain" description="DAD" evidence="5">
    <location>
        <begin position="1785"/>
        <end position="1817"/>
    </location>
</feature>
<dbReference type="GO" id="GO:0003779">
    <property type="term" value="F:actin binding"/>
    <property type="evidence" value="ECO:0007669"/>
    <property type="project" value="InterPro"/>
</dbReference>
<dbReference type="Gene3D" id="6.10.30.50">
    <property type="match status" value="1"/>
</dbReference>
<dbReference type="FunFam" id="6.10.30.50:FF:000001">
    <property type="entry name" value="Cytokinesis sepA protein"/>
    <property type="match status" value="1"/>
</dbReference>
<evidence type="ECO:0000256" key="4">
    <source>
        <dbReference type="SAM" id="MobiDB-lite"/>
    </source>
</evidence>
<dbReference type="GO" id="GO:0032991">
    <property type="term" value="C:protein-containing complex"/>
    <property type="evidence" value="ECO:0007669"/>
    <property type="project" value="UniProtKB-ARBA"/>
</dbReference>
<protein>
    <submittedName>
        <fullName evidence="8">LAQU0S15e02014g1_1</fullName>
    </submittedName>
</protein>
<dbReference type="InterPro" id="IPR014767">
    <property type="entry name" value="DAD_dom"/>
</dbReference>
<keyword evidence="1 3" id="KW-0175">Coiled coil</keyword>
<feature type="region of interest" description="Disordered" evidence="4">
    <location>
        <begin position="1"/>
        <end position="74"/>
    </location>
</feature>
<feature type="compositionally biased region" description="Low complexity" evidence="4">
    <location>
        <begin position="1268"/>
        <end position="1282"/>
    </location>
</feature>
<evidence type="ECO:0000259" key="5">
    <source>
        <dbReference type="PROSITE" id="PS51231"/>
    </source>
</evidence>
<dbReference type="Pfam" id="PF02181">
    <property type="entry name" value="FH2"/>
    <property type="match status" value="1"/>
</dbReference>
<feature type="compositionally biased region" description="Pro residues" evidence="4">
    <location>
        <begin position="1258"/>
        <end position="1267"/>
    </location>
</feature>
<reference evidence="9" key="1">
    <citation type="submission" date="2015-10" db="EMBL/GenBank/DDBJ databases">
        <authorList>
            <person name="Devillers H."/>
        </authorList>
    </citation>
    <scope>NUCLEOTIDE SEQUENCE [LARGE SCALE GENOMIC DNA]</scope>
</reference>
<evidence type="ECO:0000256" key="1">
    <source>
        <dbReference type="ARBA" id="ARBA00023054"/>
    </source>
</evidence>
<feature type="region of interest" description="Disordered" evidence="4">
    <location>
        <begin position="786"/>
        <end position="813"/>
    </location>
</feature>
<feature type="compositionally biased region" description="Pro residues" evidence="4">
    <location>
        <begin position="1283"/>
        <end position="1295"/>
    </location>
</feature>
<dbReference type="GO" id="GO:0030010">
    <property type="term" value="P:establishment of cell polarity"/>
    <property type="evidence" value="ECO:0007669"/>
    <property type="project" value="UniProtKB-ARBA"/>
</dbReference>
<feature type="coiled-coil region" evidence="3">
    <location>
        <begin position="706"/>
        <end position="776"/>
    </location>
</feature>
<dbReference type="SMART" id="SM00498">
    <property type="entry name" value="FH2"/>
    <property type="match status" value="1"/>
</dbReference>
<feature type="compositionally biased region" description="Polar residues" evidence="4">
    <location>
        <begin position="1007"/>
        <end position="1025"/>
    </location>
</feature>
<dbReference type="InterPro" id="IPR051661">
    <property type="entry name" value="Actin_filament_regulator"/>
</dbReference>
<dbReference type="Proteomes" id="UP000236544">
    <property type="component" value="Unassembled WGS sequence"/>
</dbReference>
<dbReference type="GO" id="GO:0070649">
    <property type="term" value="P:formin-nucleated actin cable assembly"/>
    <property type="evidence" value="ECO:0007669"/>
    <property type="project" value="UniProtKB-ARBA"/>
</dbReference>
<dbReference type="GO" id="GO:0032153">
    <property type="term" value="C:cell division site"/>
    <property type="evidence" value="ECO:0007669"/>
    <property type="project" value="UniProtKB-ARBA"/>
</dbReference>
<feature type="compositionally biased region" description="Polar residues" evidence="4">
    <location>
        <begin position="1136"/>
        <end position="1156"/>
    </location>
</feature>
<dbReference type="GO" id="GO:0005934">
    <property type="term" value="C:cellular bud tip"/>
    <property type="evidence" value="ECO:0007669"/>
    <property type="project" value="UniProtKB-ARBA"/>
</dbReference>
<gene>
    <name evidence="8" type="ORF">LAQU0_S15e02014g</name>
</gene>
<dbReference type="Gene3D" id="1.20.58.2220">
    <property type="entry name" value="Formin, FH2 domain"/>
    <property type="match status" value="1"/>
</dbReference>
<feature type="compositionally biased region" description="Basic and acidic residues" evidence="4">
    <location>
        <begin position="1760"/>
        <end position="1769"/>
    </location>
</feature>
<name>A0A0P1KWA4_9SACH</name>
<feature type="compositionally biased region" description="Basic and acidic residues" evidence="4">
    <location>
        <begin position="795"/>
        <end position="813"/>
    </location>
</feature>
<evidence type="ECO:0000256" key="3">
    <source>
        <dbReference type="SAM" id="Coils"/>
    </source>
</evidence>
<dbReference type="InterPro" id="IPR014768">
    <property type="entry name" value="GBD/FH3_dom"/>
</dbReference>
<dbReference type="OrthoDB" id="1104827at2759"/>
<dbReference type="PROSITE" id="PS51232">
    <property type="entry name" value="GBD_FH3"/>
    <property type="match status" value="1"/>
</dbReference>